<feature type="transmembrane region" description="Helical" evidence="1">
    <location>
        <begin position="147"/>
        <end position="165"/>
    </location>
</feature>
<sequence>MVLLIFIFYIFVYSVKTNTLKKNSKEIISGIIVALLITLMTAVFYLTYYLSNKVEIKLTWIWLPIIYITTSCTLLLISLNYKNKKLQLCVDIYLTPLFLVIAIAGILLPMITLLFQYSLYLMISFVIPGLILKILSYFQILILPNELKIYIIFTSAVFIAVLFNGKLRKFVQWLSSLYTKNYSFAKNAKLNALTDYVASQNIIKFLIYSIYVILLIVMNIHKLQGRSLYNNTNYDVAILQSFVTFLAFDKVHALSAQLDFKFSNLLSLLIYSIKSLMNFNIEEKNKQEESKK</sequence>
<keyword evidence="1" id="KW-0812">Transmembrane</keyword>
<gene>
    <name evidence="2" type="ORF">SAMN05421664_3030</name>
</gene>
<evidence type="ECO:0000313" key="2">
    <source>
        <dbReference type="EMBL" id="SDQ99501.1"/>
    </source>
</evidence>
<keyword evidence="1" id="KW-0472">Membrane</keyword>
<accession>A0A1H1FF08</accession>
<feature type="transmembrane region" description="Helical" evidence="1">
    <location>
        <begin position="60"/>
        <end position="81"/>
    </location>
</feature>
<organism evidence="2 3">
    <name type="scientific">Chryseobacterium soldanellicola</name>
    <dbReference type="NCBI Taxonomy" id="311333"/>
    <lineage>
        <taxon>Bacteria</taxon>
        <taxon>Pseudomonadati</taxon>
        <taxon>Bacteroidota</taxon>
        <taxon>Flavobacteriia</taxon>
        <taxon>Flavobacteriales</taxon>
        <taxon>Weeksellaceae</taxon>
        <taxon>Chryseobacterium group</taxon>
        <taxon>Chryseobacterium</taxon>
    </lineage>
</organism>
<feature type="transmembrane region" description="Helical" evidence="1">
    <location>
        <begin position="117"/>
        <end position="135"/>
    </location>
</feature>
<proteinExistence type="predicted"/>
<keyword evidence="1" id="KW-1133">Transmembrane helix</keyword>
<dbReference type="Proteomes" id="UP000199627">
    <property type="component" value="Unassembled WGS sequence"/>
</dbReference>
<dbReference type="STRING" id="311333.SAMN05421664_3030"/>
<name>A0A1H1FF08_9FLAO</name>
<feature type="transmembrane region" description="Helical" evidence="1">
    <location>
        <begin position="27"/>
        <end position="48"/>
    </location>
</feature>
<evidence type="ECO:0000256" key="1">
    <source>
        <dbReference type="SAM" id="Phobius"/>
    </source>
</evidence>
<evidence type="ECO:0000313" key="3">
    <source>
        <dbReference type="Proteomes" id="UP000199627"/>
    </source>
</evidence>
<reference evidence="3" key="1">
    <citation type="submission" date="2016-10" db="EMBL/GenBank/DDBJ databases">
        <authorList>
            <person name="Varghese N."/>
            <person name="Submissions S."/>
        </authorList>
    </citation>
    <scope>NUCLEOTIDE SEQUENCE [LARGE SCALE GENOMIC DNA]</scope>
    <source>
        <strain evidence="3">DSM 17072</strain>
    </source>
</reference>
<keyword evidence="3" id="KW-1185">Reference proteome</keyword>
<protein>
    <submittedName>
        <fullName evidence="2">Uncharacterized protein</fullName>
    </submittedName>
</protein>
<feature type="transmembrane region" description="Helical" evidence="1">
    <location>
        <begin position="202"/>
        <end position="220"/>
    </location>
</feature>
<dbReference type="AlphaFoldDB" id="A0A1H1FF08"/>
<feature type="transmembrane region" description="Helical" evidence="1">
    <location>
        <begin position="93"/>
        <end position="111"/>
    </location>
</feature>
<dbReference type="EMBL" id="FNKL01000004">
    <property type="protein sequence ID" value="SDQ99501.1"/>
    <property type="molecule type" value="Genomic_DNA"/>
</dbReference>